<dbReference type="HAMAP" id="MF_00161">
    <property type="entry name" value="LspA"/>
    <property type="match status" value="1"/>
</dbReference>
<keyword evidence="3 9" id="KW-0645">Protease</keyword>
<dbReference type="EC" id="3.4.23.36" evidence="9"/>
<feature type="compositionally biased region" description="Polar residues" evidence="11">
    <location>
        <begin position="164"/>
        <end position="180"/>
    </location>
</feature>
<name>A0ABU3NSM5_9CHLR</name>
<evidence type="ECO:0000256" key="3">
    <source>
        <dbReference type="ARBA" id="ARBA00022670"/>
    </source>
</evidence>
<dbReference type="Pfam" id="PF01252">
    <property type="entry name" value="Peptidase_A8"/>
    <property type="match status" value="1"/>
</dbReference>
<keyword evidence="6 9" id="KW-0378">Hydrolase</keyword>
<evidence type="ECO:0000256" key="5">
    <source>
        <dbReference type="ARBA" id="ARBA00022750"/>
    </source>
</evidence>
<dbReference type="PANTHER" id="PTHR33695">
    <property type="entry name" value="LIPOPROTEIN SIGNAL PEPTIDASE"/>
    <property type="match status" value="1"/>
</dbReference>
<keyword evidence="13" id="KW-1185">Reference proteome</keyword>
<feature type="transmembrane region" description="Helical" evidence="9">
    <location>
        <begin position="131"/>
        <end position="151"/>
    </location>
</feature>
<organism evidence="12 13">
    <name type="scientific">Thermanaerothrix solaris</name>
    <dbReference type="NCBI Taxonomy" id="3058434"/>
    <lineage>
        <taxon>Bacteria</taxon>
        <taxon>Bacillati</taxon>
        <taxon>Chloroflexota</taxon>
        <taxon>Anaerolineae</taxon>
        <taxon>Anaerolineales</taxon>
        <taxon>Anaerolineaceae</taxon>
        <taxon>Thermanaerothrix</taxon>
    </lineage>
</organism>
<evidence type="ECO:0000256" key="10">
    <source>
        <dbReference type="RuleBase" id="RU004181"/>
    </source>
</evidence>
<evidence type="ECO:0000256" key="1">
    <source>
        <dbReference type="ARBA" id="ARBA00006139"/>
    </source>
</evidence>
<keyword evidence="2 9" id="KW-1003">Cell membrane</keyword>
<evidence type="ECO:0000256" key="11">
    <source>
        <dbReference type="SAM" id="MobiDB-lite"/>
    </source>
</evidence>
<dbReference type="NCBIfam" id="TIGR00077">
    <property type="entry name" value="lspA"/>
    <property type="match status" value="1"/>
</dbReference>
<evidence type="ECO:0000313" key="12">
    <source>
        <dbReference type="EMBL" id="MDT8899102.1"/>
    </source>
</evidence>
<gene>
    <name evidence="9 12" type="primary">lspA</name>
    <name evidence="12" type="ORF">QYE77_12585</name>
</gene>
<reference evidence="12 13" key="1">
    <citation type="submission" date="2023-07" db="EMBL/GenBank/DDBJ databases">
        <title>Novel species of Thermanaerothrix with wide hydrolytic capabilities.</title>
        <authorList>
            <person name="Zayulina K.S."/>
            <person name="Podosokorskaya O.A."/>
            <person name="Elcheninov A.G."/>
        </authorList>
    </citation>
    <scope>NUCLEOTIDE SEQUENCE [LARGE SCALE GENOMIC DNA]</scope>
    <source>
        <strain evidence="12 13">4228-RoL</strain>
    </source>
</reference>
<protein>
    <recommendedName>
        <fullName evidence="9">Lipoprotein signal peptidase</fullName>
        <ecNumber evidence="9">3.4.23.36</ecNumber>
    </recommendedName>
    <alternativeName>
        <fullName evidence="9">Prolipoprotein signal peptidase</fullName>
    </alternativeName>
    <alternativeName>
        <fullName evidence="9">Signal peptidase II</fullName>
        <shortName evidence="9">SPase II</shortName>
    </alternativeName>
</protein>
<dbReference type="PANTHER" id="PTHR33695:SF1">
    <property type="entry name" value="LIPOPROTEIN SIGNAL PEPTIDASE"/>
    <property type="match status" value="1"/>
</dbReference>
<comment type="caution">
    <text evidence="12">The sequence shown here is derived from an EMBL/GenBank/DDBJ whole genome shotgun (WGS) entry which is preliminary data.</text>
</comment>
<comment type="function">
    <text evidence="9">This protein specifically catalyzes the removal of signal peptides from prolipoproteins.</text>
</comment>
<feature type="region of interest" description="Disordered" evidence="11">
    <location>
        <begin position="159"/>
        <end position="180"/>
    </location>
</feature>
<keyword evidence="5 9" id="KW-0064">Aspartyl protease</keyword>
<keyword evidence="4 9" id="KW-0812">Transmembrane</keyword>
<evidence type="ECO:0000256" key="6">
    <source>
        <dbReference type="ARBA" id="ARBA00022801"/>
    </source>
</evidence>
<evidence type="ECO:0000256" key="8">
    <source>
        <dbReference type="ARBA" id="ARBA00023136"/>
    </source>
</evidence>
<feature type="transmembrane region" description="Helical" evidence="9">
    <location>
        <begin position="69"/>
        <end position="86"/>
    </location>
</feature>
<evidence type="ECO:0000256" key="4">
    <source>
        <dbReference type="ARBA" id="ARBA00022692"/>
    </source>
</evidence>
<dbReference type="Proteomes" id="UP001254165">
    <property type="component" value="Unassembled WGS sequence"/>
</dbReference>
<dbReference type="GO" id="GO:0004190">
    <property type="term" value="F:aspartic-type endopeptidase activity"/>
    <property type="evidence" value="ECO:0007669"/>
    <property type="project" value="UniProtKB-EC"/>
</dbReference>
<dbReference type="EMBL" id="JAUHMF010000002">
    <property type="protein sequence ID" value="MDT8899102.1"/>
    <property type="molecule type" value="Genomic_DNA"/>
</dbReference>
<feature type="active site" evidence="9">
    <location>
        <position position="135"/>
    </location>
</feature>
<comment type="catalytic activity">
    <reaction evidence="9">
        <text>Release of signal peptides from bacterial membrane prolipoproteins. Hydrolyzes -Xaa-Yaa-Zaa-|-(S,diacylglyceryl)Cys-, in which Xaa is hydrophobic (preferably Leu), and Yaa (Ala or Ser) and Zaa (Gly or Ala) have small, neutral side chains.</text>
        <dbReference type="EC" id="3.4.23.36"/>
    </reaction>
</comment>
<comment type="caution">
    <text evidence="9">Lacks conserved residue(s) required for the propagation of feature annotation.</text>
</comment>
<dbReference type="InterPro" id="IPR001872">
    <property type="entry name" value="Peptidase_A8"/>
</dbReference>
<comment type="similarity">
    <text evidence="1 9 10">Belongs to the peptidase A8 family.</text>
</comment>
<proteinExistence type="inferred from homology"/>
<evidence type="ECO:0000313" key="13">
    <source>
        <dbReference type="Proteomes" id="UP001254165"/>
    </source>
</evidence>
<evidence type="ECO:0000256" key="2">
    <source>
        <dbReference type="ARBA" id="ARBA00022475"/>
    </source>
</evidence>
<comment type="subcellular location">
    <subcellularLocation>
        <location evidence="9">Cell membrane</location>
        <topology evidence="9">Multi-pass membrane protein</topology>
    </subcellularLocation>
</comment>
<evidence type="ECO:0000256" key="7">
    <source>
        <dbReference type="ARBA" id="ARBA00022989"/>
    </source>
</evidence>
<keyword evidence="8 9" id="KW-0472">Membrane</keyword>
<comment type="pathway">
    <text evidence="9">Protein modification; lipoprotein biosynthesis (signal peptide cleavage).</text>
</comment>
<dbReference type="RefSeq" id="WP_315625784.1">
    <property type="nucleotide sequence ID" value="NZ_JAUHMF010000002.1"/>
</dbReference>
<evidence type="ECO:0000256" key="9">
    <source>
        <dbReference type="HAMAP-Rule" id="MF_00161"/>
    </source>
</evidence>
<feature type="active site" evidence="9">
    <location>
        <position position="121"/>
    </location>
</feature>
<sequence>MKLWTRYRWLIFIAGGVILLDQVTKALIRQNLALYETWVPWPWLAPYARIVHWYNTGVAFGLLQERGQFFAILAVVVALAILYYYPRIPAQETWLRLALSLQLGGAIGNLIDRLTIGHVTDFISVGTFPVFNVADASITIGTALLILSVWLQERREQAARKATPSHTSEESLSAPTTDRQ</sequence>
<keyword evidence="7 9" id="KW-1133">Transmembrane helix</keyword>
<dbReference type="PRINTS" id="PR00781">
    <property type="entry name" value="LIPOSIGPTASE"/>
</dbReference>
<accession>A0ABU3NSM5</accession>